<dbReference type="PRINTS" id="PR00452">
    <property type="entry name" value="SH3DOMAIN"/>
</dbReference>
<feature type="region of interest" description="Disordered" evidence="4">
    <location>
        <begin position="486"/>
        <end position="508"/>
    </location>
</feature>
<feature type="compositionally biased region" description="Basic residues" evidence="4">
    <location>
        <begin position="257"/>
        <end position="274"/>
    </location>
</feature>
<feature type="compositionally biased region" description="Polar residues" evidence="4">
    <location>
        <begin position="129"/>
        <end position="142"/>
    </location>
</feature>
<dbReference type="GO" id="GO:0005929">
    <property type="term" value="C:cilium"/>
    <property type="evidence" value="ECO:0007669"/>
    <property type="project" value="TreeGrafter"/>
</dbReference>
<dbReference type="RefSeq" id="XP_051070318.1">
    <property type="nucleotide sequence ID" value="XM_051210331.1"/>
</dbReference>
<dbReference type="Gene3D" id="2.30.30.40">
    <property type="entry name" value="SH3 Domains"/>
    <property type="match status" value="1"/>
</dbReference>
<gene>
    <name evidence="6" type="primary">NPHP1_1</name>
    <name evidence="6" type="ORF">MS3_00002716</name>
</gene>
<dbReference type="SMART" id="SM00326">
    <property type="entry name" value="SH3"/>
    <property type="match status" value="1"/>
</dbReference>
<protein>
    <submittedName>
        <fullName evidence="6">Nephrocystin-1, variant 2</fullName>
    </submittedName>
</protein>
<feature type="coiled-coil region" evidence="3">
    <location>
        <begin position="47"/>
        <end position="101"/>
    </location>
</feature>
<feature type="region of interest" description="Disordered" evidence="4">
    <location>
        <begin position="116"/>
        <end position="306"/>
    </location>
</feature>
<dbReference type="EMBL" id="AMPZ03000002">
    <property type="protein sequence ID" value="KAH9589776.1"/>
    <property type="molecule type" value="Genomic_DNA"/>
</dbReference>
<feature type="compositionally biased region" description="Basic and acidic residues" evidence="4">
    <location>
        <begin position="205"/>
        <end position="229"/>
    </location>
</feature>
<keyword evidence="1 2" id="KW-0728">SH3 domain</keyword>
<dbReference type="InterPro" id="IPR039687">
    <property type="entry name" value="NPHP1"/>
</dbReference>
<feature type="domain" description="SH3" evidence="5">
    <location>
        <begin position="403"/>
        <end position="463"/>
    </location>
</feature>
<feature type="compositionally biased region" description="Acidic residues" evidence="4">
    <location>
        <begin position="280"/>
        <end position="299"/>
    </location>
</feature>
<name>A0A922S1F7_SCHHA</name>
<sequence length="1059" mass="122374">MTEAKKQIDLITEKLDQNSSQIKRFINFVNSHKKPTSEQQENFNTKAVQFLEELNKYADTIKQIKQDKNPENQLPKLESMKNQLLTRISTLTDKLNKLDKKLGTINVSLLSGNENISNQEAKSQDPESKMSTTINKKSTKLNVQDEEEEEEGEKEEQVNKKNKHRKTKNDSKSIKLKISKERNVKESKDKTPTPTTTVIAQIHATDNHDEIHNNDDNDDKHNLDPDKILKKVKSSKRLKTSSKKLKTSEDENEISTKKKKKSGKKLKDKNKNKTNKLNDDGDDHDVDDDGNDDGDDDDNLPSNIKTTLKLQDNQKLTELPEIETDDIKEIELENEATEIEDNINQVQPFQAEKTNMKKEKKEEKNEIIKQISSQNVLQVHNEISKTSPVDIISELVESRKCENIDLFYQTIRQWIGDDEDDLSFISGETLKILEKDDDGWWLGENIQDKQGLVPMNFLKKIVMVESEWENLKLDYIKQKNIVNNDNIQAEDSPQTYSEDGDDDEDADELLEEEKKQTNAVSLQEVNKENTEVKSNEIKKTNTVVNQIPDYTEDSVEYSEQTWENDEKEGEGDETSENFEIEEEESEDEDNNVEENNVEIIEEGKAGITQSSKLMHSSKSLTSTPFVDTDKRSFKDDQDFAGWYIKNNEKALEAYQPLPSSVRLSFLSLPGLASYNYQKFLSPKLGNSHLIFTDILLDTDSKKITRRQPRWQKIITIQKITQLSILEESNLSILNCLVRLCLFDGIMPISNICYLPITPTDREKKTWIVTPHNIKKSEKSYELSSDLFIRYNDQNMNICILMEIQIIISKQNSNQPIELSLGWVTIPLYDENGQIIPNKTCDYQLQDSLPFENGKGNKTSVKDVSLKSRMQNLLFNKTTQVTIRFSQPNKEQQDKLNSLPDILIGLVGYAPFLSYHRDFLANIFPGFGRTDDKDQLILRYVQPEVALFPIVADCPLLIECLRVSWQDRLKEIPGNSKKDSEYLKKLYSDHFRKVIYPLLWLQDIEFPCIMSSQQFENESAKVLNLTEQIRQNFMKFITSNQYTFKLFTSKEFNCPIQFTN</sequence>
<dbReference type="GO" id="GO:0005737">
    <property type="term" value="C:cytoplasm"/>
    <property type="evidence" value="ECO:0007669"/>
    <property type="project" value="TreeGrafter"/>
</dbReference>
<dbReference type="Proteomes" id="UP000471633">
    <property type="component" value="Unassembled WGS sequence"/>
</dbReference>
<dbReference type="GeneID" id="24595203"/>
<dbReference type="CTD" id="24595203"/>
<evidence type="ECO:0000313" key="7">
    <source>
        <dbReference type="Proteomes" id="UP000471633"/>
    </source>
</evidence>
<reference evidence="6" key="1">
    <citation type="journal article" date="2012" name="Nat. Genet.">
        <title>Whole-genome sequence of Schistosoma haematobium.</title>
        <authorList>
            <person name="Young N.D."/>
            <person name="Jex A.R."/>
            <person name="Li B."/>
            <person name="Liu S."/>
            <person name="Yang L."/>
            <person name="Xiong Z."/>
            <person name="Li Y."/>
            <person name="Cantacessi C."/>
            <person name="Hall R.S."/>
            <person name="Xu X."/>
            <person name="Chen F."/>
            <person name="Wu X."/>
            <person name="Zerlotini A."/>
            <person name="Oliveira G."/>
            <person name="Hofmann A."/>
            <person name="Zhang G."/>
            <person name="Fang X."/>
            <person name="Kang Y."/>
            <person name="Campbell B.E."/>
            <person name="Loukas A."/>
            <person name="Ranganathan S."/>
            <person name="Rollinson D."/>
            <person name="Rinaldi G."/>
            <person name="Brindley P.J."/>
            <person name="Yang H."/>
            <person name="Wang J."/>
            <person name="Wang J."/>
            <person name="Gasser R.B."/>
        </authorList>
    </citation>
    <scope>NUCLEOTIDE SEQUENCE</scope>
</reference>
<dbReference type="InterPro" id="IPR036028">
    <property type="entry name" value="SH3-like_dom_sf"/>
</dbReference>
<dbReference type="GO" id="GO:0090251">
    <property type="term" value="P:protein localization involved in establishment of planar polarity"/>
    <property type="evidence" value="ECO:0007669"/>
    <property type="project" value="TreeGrafter"/>
</dbReference>
<dbReference type="SUPFAM" id="SSF50044">
    <property type="entry name" value="SH3-domain"/>
    <property type="match status" value="1"/>
</dbReference>
<evidence type="ECO:0000256" key="4">
    <source>
        <dbReference type="SAM" id="MobiDB-lite"/>
    </source>
</evidence>
<reference evidence="6" key="4">
    <citation type="journal article" date="2022" name="PLoS Pathog.">
        <title>Chromosome-level genome of Schistosoma haematobium underpins genome-wide explorations of molecular variation.</title>
        <authorList>
            <person name="Stroehlein A.J."/>
            <person name="Korhonen P.K."/>
            <person name="Lee V.V."/>
            <person name="Ralph S.A."/>
            <person name="Mentink-Kane M."/>
            <person name="You H."/>
            <person name="McManus D.P."/>
            <person name="Tchuente L.T."/>
            <person name="Stothard J.R."/>
            <person name="Kaur P."/>
            <person name="Dudchenko O."/>
            <person name="Aiden E.L."/>
            <person name="Yang B."/>
            <person name="Yang H."/>
            <person name="Emery A.M."/>
            <person name="Webster B.L."/>
            <person name="Brindley P.J."/>
            <person name="Rollinson D."/>
            <person name="Chang B.C.H."/>
            <person name="Gasser R.B."/>
            <person name="Young N.D."/>
        </authorList>
    </citation>
    <scope>NUCLEOTIDE SEQUENCE</scope>
</reference>
<reference evidence="6" key="3">
    <citation type="submission" date="2021-06" db="EMBL/GenBank/DDBJ databases">
        <title>Chromosome-level genome assembly for S. haematobium.</title>
        <authorList>
            <person name="Stroehlein A.J."/>
        </authorList>
    </citation>
    <scope>NUCLEOTIDE SEQUENCE</scope>
</reference>
<evidence type="ECO:0000313" key="6">
    <source>
        <dbReference type="EMBL" id="KAH9589776.1"/>
    </source>
</evidence>
<dbReference type="AlphaFoldDB" id="A0A922S1F7"/>
<feature type="compositionally biased region" description="Basic residues" evidence="4">
    <location>
        <begin position="230"/>
        <end position="245"/>
    </location>
</feature>
<feature type="compositionally biased region" description="Basic and acidic residues" evidence="4">
    <location>
        <begin position="525"/>
        <end position="534"/>
    </location>
</feature>
<feature type="compositionally biased region" description="Acidic residues" evidence="4">
    <location>
        <begin position="498"/>
        <end position="508"/>
    </location>
</feature>
<feature type="region of interest" description="Disordered" evidence="4">
    <location>
        <begin position="515"/>
        <end position="534"/>
    </location>
</feature>
<evidence type="ECO:0000259" key="5">
    <source>
        <dbReference type="PROSITE" id="PS50002"/>
    </source>
</evidence>
<dbReference type="Pfam" id="PF07653">
    <property type="entry name" value="SH3_2"/>
    <property type="match status" value="1"/>
</dbReference>
<evidence type="ECO:0000256" key="1">
    <source>
        <dbReference type="ARBA" id="ARBA00022443"/>
    </source>
</evidence>
<comment type="caution">
    <text evidence="6">The sequence shown here is derived from an EMBL/GenBank/DDBJ whole genome shotgun (WGS) entry which is preliminary data.</text>
</comment>
<proteinExistence type="predicted"/>
<dbReference type="PANTHER" id="PTHR15176:SF1">
    <property type="entry name" value="NEPHROCYSTIN-1"/>
    <property type="match status" value="1"/>
</dbReference>
<accession>A0A922S1F7</accession>
<feature type="region of interest" description="Disordered" evidence="4">
    <location>
        <begin position="551"/>
        <end position="592"/>
    </location>
</feature>
<dbReference type="PROSITE" id="PS50002">
    <property type="entry name" value="SH3"/>
    <property type="match status" value="1"/>
</dbReference>
<keyword evidence="7" id="KW-1185">Reference proteome</keyword>
<dbReference type="InterPro" id="IPR001452">
    <property type="entry name" value="SH3_domain"/>
</dbReference>
<dbReference type="CDD" id="cd00174">
    <property type="entry name" value="SH3"/>
    <property type="match status" value="1"/>
</dbReference>
<organism evidence="6 7">
    <name type="scientific">Schistosoma haematobium</name>
    <name type="common">Blood fluke</name>
    <dbReference type="NCBI Taxonomy" id="6185"/>
    <lineage>
        <taxon>Eukaryota</taxon>
        <taxon>Metazoa</taxon>
        <taxon>Spiralia</taxon>
        <taxon>Lophotrochozoa</taxon>
        <taxon>Platyhelminthes</taxon>
        <taxon>Trematoda</taxon>
        <taxon>Digenea</taxon>
        <taxon>Strigeidida</taxon>
        <taxon>Schistosomatoidea</taxon>
        <taxon>Schistosomatidae</taxon>
        <taxon>Schistosoma</taxon>
    </lineage>
</organism>
<reference evidence="6" key="2">
    <citation type="journal article" date="2019" name="Gigascience">
        <title>High-quality Schistosoma haematobium genome achieved by single-molecule and long-range sequencing.</title>
        <authorList>
            <person name="Stroehlein A.J."/>
            <person name="Korhonen P.K."/>
            <person name="Chong T.M."/>
            <person name="Lim Y.L."/>
            <person name="Chan K.G."/>
            <person name="Webster B."/>
            <person name="Rollinson D."/>
            <person name="Brindley P.J."/>
            <person name="Gasser R.B."/>
            <person name="Young N.D."/>
        </authorList>
    </citation>
    <scope>NUCLEOTIDE SEQUENCE</scope>
</reference>
<dbReference type="PANTHER" id="PTHR15176">
    <property type="entry name" value="NEPHROCYSTIN"/>
    <property type="match status" value="1"/>
</dbReference>
<evidence type="ECO:0000256" key="3">
    <source>
        <dbReference type="SAM" id="Coils"/>
    </source>
</evidence>
<feature type="compositionally biased region" description="Acidic residues" evidence="4">
    <location>
        <begin position="144"/>
        <end position="154"/>
    </location>
</feature>
<feature type="compositionally biased region" description="Polar residues" evidence="4">
    <location>
        <begin position="486"/>
        <end position="497"/>
    </location>
</feature>
<evidence type="ECO:0000256" key="2">
    <source>
        <dbReference type="PROSITE-ProRule" id="PRU00192"/>
    </source>
</evidence>
<keyword evidence="3" id="KW-0175">Coiled coil</keyword>
<feature type="compositionally biased region" description="Basic and acidic residues" evidence="4">
    <location>
        <begin position="168"/>
        <end position="191"/>
    </location>
</feature>